<reference evidence="7" key="1">
    <citation type="submission" date="2023-05" db="EMBL/GenBank/DDBJ databases">
        <title>Nepenthes gracilis genome sequencing.</title>
        <authorList>
            <person name="Fukushima K."/>
        </authorList>
    </citation>
    <scope>NUCLEOTIDE SEQUENCE</scope>
    <source>
        <strain evidence="7">SING2019-196</strain>
    </source>
</reference>
<feature type="compositionally biased region" description="Basic residues" evidence="5">
    <location>
        <begin position="257"/>
        <end position="267"/>
    </location>
</feature>
<name>A0AAD3SCA6_NEPGR</name>
<evidence type="ECO:0000259" key="6">
    <source>
        <dbReference type="PROSITE" id="PS50888"/>
    </source>
</evidence>
<comment type="caution">
    <text evidence="7">The sequence shown here is derived from an EMBL/GenBank/DDBJ whole genome shotgun (WGS) entry which is preliminary data.</text>
</comment>
<dbReference type="AlphaFoldDB" id="A0AAD3SCA6"/>
<evidence type="ECO:0000256" key="4">
    <source>
        <dbReference type="ARBA" id="ARBA00023242"/>
    </source>
</evidence>
<accession>A0AAD3SCA6</accession>
<dbReference type="SMART" id="SM00353">
    <property type="entry name" value="HLH"/>
    <property type="match status" value="1"/>
</dbReference>
<dbReference type="GO" id="GO:0046983">
    <property type="term" value="F:protein dimerization activity"/>
    <property type="evidence" value="ECO:0007669"/>
    <property type="project" value="InterPro"/>
</dbReference>
<feature type="compositionally biased region" description="Basic and acidic residues" evidence="5">
    <location>
        <begin position="313"/>
        <end position="323"/>
    </location>
</feature>
<dbReference type="GO" id="GO:0003700">
    <property type="term" value="F:DNA-binding transcription factor activity"/>
    <property type="evidence" value="ECO:0007669"/>
    <property type="project" value="TreeGrafter"/>
</dbReference>
<dbReference type="FunFam" id="4.10.280.10:FF:000002">
    <property type="entry name" value="Basic helix-loop-helix transcription factor"/>
    <property type="match status" value="1"/>
</dbReference>
<keyword evidence="4" id="KW-0539">Nucleus</keyword>
<evidence type="ECO:0000313" key="7">
    <source>
        <dbReference type="EMBL" id="GMH08059.1"/>
    </source>
</evidence>
<feature type="domain" description="BHLH" evidence="6">
    <location>
        <begin position="345"/>
        <end position="395"/>
    </location>
</feature>
<keyword evidence="2" id="KW-0805">Transcription regulation</keyword>
<protein>
    <recommendedName>
        <fullName evidence="6">BHLH domain-containing protein</fullName>
    </recommendedName>
</protein>
<evidence type="ECO:0000256" key="2">
    <source>
        <dbReference type="ARBA" id="ARBA00023015"/>
    </source>
</evidence>
<dbReference type="PROSITE" id="PS50888">
    <property type="entry name" value="BHLH"/>
    <property type="match status" value="1"/>
</dbReference>
<dbReference type="GO" id="GO:0005634">
    <property type="term" value="C:nucleus"/>
    <property type="evidence" value="ECO:0007669"/>
    <property type="project" value="UniProtKB-SubCell"/>
</dbReference>
<dbReference type="InterPro" id="IPR024097">
    <property type="entry name" value="bHLH_ZIP_TF"/>
</dbReference>
<feature type="region of interest" description="Disordered" evidence="5">
    <location>
        <begin position="1"/>
        <end position="21"/>
    </location>
</feature>
<evidence type="ECO:0000313" key="8">
    <source>
        <dbReference type="Proteomes" id="UP001279734"/>
    </source>
</evidence>
<dbReference type="SUPFAM" id="SSF47459">
    <property type="entry name" value="HLH, helix-loop-helix DNA-binding domain"/>
    <property type="match status" value="1"/>
</dbReference>
<evidence type="ECO:0000256" key="3">
    <source>
        <dbReference type="ARBA" id="ARBA00023163"/>
    </source>
</evidence>
<keyword evidence="8" id="KW-1185">Reference proteome</keyword>
<proteinExistence type="predicted"/>
<keyword evidence="3" id="KW-0804">Transcription</keyword>
<dbReference type="PANTHER" id="PTHR12565:SF184">
    <property type="entry name" value="BHLH TRANSCRIPTION FACTOR"/>
    <property type="match status" value="1"/>
</dbReference>
<dbReference type="InterPro" id="IPR011598">
    <property type="entry name" value="bHLH_dom"/>
</dbReference>
<dbReference type="Proteomes" id="UP001279734">
    <property type="component" value="Unassembled WGS sequence"/>
</dbReference>
<evidence type="ECO:0000256" key="1">
    <source>
        <dbReference type="ARBA" id="ARBA00004123"/>
    </source>
</evidence>
<evidence type="ECO:0000256" key="5">
    <source>
        <dbReference type="SAM" id="MobiDB-lite"/>
    </source>
</evidence>
<sequence>MEKLQVPGNDTNTRKPSWDPLNFSMEIQPKELNSSVDCFFNPSWDNSIDQNDPFESSLSSIVSSPTGSKTAGGHSLMMKELIGRLGSICNSGVISPGIKNSANASCYSTPLNYPPKSNDPSSIMENIFRGGNLRIPGNHLRNNPSLAPLNVDPPFIELAAKYSCFGNESFGGKNAIPKLEFSKLSRVSSGQSAKAAGFQVGNQENKNTRFEMKFGGISQPPLPGNAEFGYSREESPASEHNPGVQMGLKAQSETNSRKRKSTPKGKGKVIASTSLANVVMIDETNEKRSKPDEDSKNEKENTKENADQNESAKTAREDDEKRNLKAPNPTKPPKDYIHVRARRGQATISHSLAERVRREKISEKMKFLQDLVPGCNKVTGKAVVLDEIITYVQLLQRQVEFLSMKLAAVSPRMDFIMEALLSEDNRQMQPLPNGTSNGSSINPLNAAIHQKQSIQTPLVDVFNSPMTQVLEFVHKHCPSSMASQNSYEFSKQLSTFWKGNPQRDLQTGFVQNQTPSFHGQMKAEL</sequence>
<comment type="subcellular location">
    <subcellularLocation>
        <location evidence="1">Nucleus</location>
    </subcellularLocation>
</comment>
<dbReference type="InterPro" id="IPR036638">
    <property type="entry name" value="HLH_DNA-bd_sf"/>
</dbReference>
<feature type="compositionally biased region" description="Basic and acidic residues" evidence="5">
    <location>
        <begin position="284"/>
        <end position="306"/>
    </location>
</feature>
<gene>
    <name evidence="7" type="ORF">Nepgr_009899</name>
</gene>
<dbReference type="Pfam" id="PF00010">
    <property type="entry name" value="HLH"/>
    <property type="match status" value="1"/>
</dbReference>
<dbReference type="CDD" id="cd18919">
    <property type="entry name" value="bHLH_AtBPE_like"/>
    <property type="match status" value="1"/>
</dbReference>
<organism evidence="7 8">
    <name type="scientific">Nepenthes gracilis</name>
    <name type="common">Slender pitcher plant</name>
    <dbReference type="NCBI Taxonomy" id="150966"/>
    <lineage>
        <taxon>Eukaryota</taxon>
        <taxon>Viridiplantae</taxon>
        <taxon>Streptophyta</taxon>
        <taxon>Embryophyta</taxon>
        <taxon>Tracheophyta</taxon>
        <taxon>Spermatophyta</taxon>
        <taxon>Magnoliopsida</taxon>
        <taxon>eudicotyledons</taxon>
        <taxon>Gunneridae</taxon>
        <taxon>Pentapetalae</taxon>
        <taxon>Caryophyllales</taxon>
        <taxon>Nepenthaceae</taxon>
        <taxon>Nepenthes</taxon>
    </lineage>
</organism>
<feature type="region of interest" description="Disordered" evidence="5">
    <location>
        <begin position="213"/>
        <end position="335"/>
    </location>
</feature>
<dbReference type="EMBL" id="BSYO01000008">
    <property type="protein sequence ID" value="GMH08059.1"/>
    <property type="molecule type" value="Genomic_DNA"/>
</dbReference>
<dbReference type="PANTHER" id="PTHR12565">
    <property type="entry name" value="STEROL REGULATORY ELEMENT-BINDING PROTEIN"/>
    <property type="match status" value="1"/>
</dbReference>
<dbReference type="Gene3D" id="4.10.280.10">
    <property type="entry name" value="Helix-loop-helix DNA-binding domain"/>
    <property type="match status" value="1"/>
</dbReference>